<dbReference type="STRING" id="1045775.SAMN05216378_0865"/>
<dbReference type="SUPFAM" id="SSF51215">
    <property type="entry name" value="Regulatory protein AraC"/>
    <property type="match status" value="1"/>
</dbReference>
<dbReference type="Gene3D" id="1.10.10.60">
    <property type="entry name" value="Homeodomain-like"/>
    <property type="match status" value="2"/>
</dbReference>
<evidence type="ECO:0000259" key="4">
    <source>
        <dbReference type="PROSITE" id="PS01124"/>
    </source>
</evidence>
<keyword evidence="6" id="KW-1185">Reference proteome</keyword>
<dbReference type="AlphaFoldDB" id="A0A1I1U4Z1"/>
<dbReference type="InterPro" id="IPR003313">
    <property type="entry name" value="AraC-bd"/>
</dbReference>
<reference evidence="6" key="1">
    <citation type="submission" date="2016-10" db="EMBL/GenBank/DDBJ databases">
        <authorList>
            <person name="Varghese N."/>
            <person name="Submissions S."/>
        </authorList>
    </citation>
    <scope>NUCLEOTIDE SEQUENCE [LARGE SCALE GENOMIC DNA]</scope>
    <source>
        <strain evidence="6">CGMCC 1.10784</strain>
    </source>
</reference>
<dbReference type="Pfam" id="PF02311">
    <property type="entry name" value="AraC_binding"/>
    <property type="match status" value="1"/>
</dbReference>
<keyword evidence="1" id="KW-0805">Transcription regulation</keyword>
<dbReference type="PROSITE" id="PS01124">
    <property type="entry name" value="HTH_ARAC_FAMILY_2"/>
    <property type="match status" value="1"/>
</dbReference>
<dbReference type="PROSITE" id="PS00041">
    <property type="entry name" value="HTH_ARAC_FAMILY_1"/>
    <property type="match status" value="1"/>
</dbReference>
<dbReference type="InterPro" id="IPR037923">
    <property type="entry name" value="HTH-like"/>
</dbReference>
<dbReference type="InterPro" id="IPR009057">
    <property type="entry name" value="Homeodomain-like_sf"/>
</dbReference>
<evidence type="ECO:0000256" key="1">
    <source>
        <dbReference type="ARBA" id="ARBA00023015"/>
    </source>
</evidence>
<dbReference type="Gene3D" id="2.60.120.280">
    <property type="entry name" value="Regulatory protein AraC"/>
    <property type="match status" value="1"/>
</dbReference>
<organism evidence="5 6">
    <name type="scientific">Paenibacillus catalpae</name>
    <dbReference type="NCBI Taxonomy" id="1045775"/>
    <lineage>
        <taxon>Bacteria</taxon>
        <taxon>Bacillati</taxon>
        <taxon>Bacillota</taxon>
        <taxon>Bacilli</taxon>
        <taxon>Bacillales</taxon>
        <taxon>Paenibacillaceae</taxon>
        <taxon>Paenibacillus</taxon>
    </lineage>
</organism>
<dbReference type="EMBL" id="FOMT01000001">
    <property type="protein sequence ID" value="SFD65765.1"/>
    <property type="molecule type" value="Genomic_DNA"/>
</dbReference>
<dbReference type="SUPFAM" id="SSF46689">
    <property type="entry name" value="Homeodomain-like"/>
    <property type="match status" value="2"/>
</dbReference>
<dbReference type="PANTHER" id="PTHR43280">
    <property type="entry name" value="ARAC-FAMILY TRANSCRIPTIONAL REGULATOR"/>
    <property type="match status" value="1"/>
</dbReference>
<dbReference type="Pfam" id="PF12833">
    <property type="entry name" value="HTH_18"/>
    <property type="match status" value="1"/>
</dbReference>
<accession>A0A1I1U4Z1</accession>
<protein>
    <submittedName>
        <fullName evidence="5">AraC-type DNA-binding protein</fullName>
    </submittedName>
</protein>
<dbReference type="InterPro" id="IPR018060">
    <property type="entry name" value="HTH_AraC"/>
</dbReference>
<evidence type="ECO:0000313" key="6">
    <source>
        <dbReference type="Proteomes" id="UP000198855"/>
    </source>
</evidence>
<evidence type="ECO:0000313" key="5">
    <source>
        <dbReference type="EMBL" id="SFD65765.1"/>
    </source>
</evidence>
<dbReference type="SMART" id="SM00342">
    <property type="entry name" value="HTH_ARAC"/>
    <property type="match status" value="1"/>
</dbReference>
<dbReference type="InterPro" id="IPR020449">
    <property type="entry name" value="Tscrpt_reg_AraC-type_HTH"/>
</dbReference>
<feature type="domain" description="HTH araC/xylS-type" evidence="4">
    <location>
        <begin position="186"/>
        <end position="284"/>
    </location>
</feature>
<proteinExistence type="predicted"/>
<dbReference type="GO" id="GO:0003700">
    <property type="term" value="F:DNA-binding transcription factor activity"/>
    <property type="evidence" value="ECO:0007669"/>
    <property type="project" value="InterPro"/>
</dbReference>
<dbReference type="InterPro" id="IPR018062">
    <property type="entry name" value="HTH_AraC-typ_CS"/>
</dbReference>
<sequence>MNTGPTTATGTFGFRFTTPDQLALCNLFAIGRDKITDPQYRWDGLTRSDGPLLLFQYTLDGEGIYEKGQEKFRIQAGQAFLTEIPGDHRYYFPADGTHWSFIFLLFRPALILPNWEEVKKQLGETPYLPAGSRPIRLLQSMWEEAQAGRIKEPYTASSYVYQFVSELCRFALAPQDDTSEWPPKVKEAISYIEAHFEHMISLDQLADQLEMSKYHLLRVFSKTVGMSPNDYLNQIRIKEAIRLLKETDWSIERIAEQVGYSGGSYFIKWFRKITGETPGNFRLGEGQLIYNRVYFD</sequence>
<keyword evidence="2 5" id="KW-0238">DNA-binding</keyword>
<gene>
    <name evidence="5" type="ORF">SAMN05216378_0865</name>
</gene>
<dbReference type="OrthoDB" id="2237754at2"/>
<evidence type="ECO:0000256" key="2">
    <source>
        <dbReference type="ARBA" id="ARBA00023125"/>
    </source>
</evidence>
<dbReference type="GO" id="GO:0043565">
    <property type="term" value="F:sequence-specific DNA binding"/>
    <property type="evidence" value="ECO:0007669"/>
    <property type="project" value="InterPro"/>
</dbReference>
<name>A0A1I1U4Z1_9BACL</name>
<dbReference type="Proteomes" id="UP000198855">
    <property type="component" value="Unassembled WGS sequence"/>
</dbReference>
<dbReference type="PRINTS" id="PR00032">
    <property type="entry name" value="HTHARAC"/>
</dbReference>
<evidence type="ECO:0000256" key="3">
    <source>
        <dbReference type="ARBA" id="ARBA00023163"/>
    </source>
</evidence>
<keyword evidence="3" id="KW-0804">Transcription</keyword>
<dbReference type="PANTHER" id="PTHR43280:SF2">
    <property type="entry name" value="HTH-TYPE TRANSCRIPTIONAL REGULATOR EXSA"/>
    <property type="match status" value="1"/>
</dbReference>